<keyword evidence="2" id="KW-1185">Reference proteome</keyword>
<evidence type="ECO:0000313" key="1">
    <source>
        <dbReference type="EMBL" id="KAJ2992654.1"/>
    </source>
</evidence>
<sequence length="244" mass="28130">MLPGEAQPIGVEVLTPILLASDRRSWTTELCTVLQDVAQQAEWRTNRSTGLHIHVGRRPDNYGRRVTFTLQELQKIAILVCRFEDAIDLCLPDYRKNKNGNIRSNRHNKLLSGHTLNEVYQLIEQTDSSHALAKLLNYHPREGSGSDQDGAYNGYRDSKYHKVNFTAVHKFGTVEFRQHDGTVSWIAAIEWTDFILRFVNYALYTHPDTLKANGQNGTVQELHLLFGLPQLFQQMLEWRRIPFQ</sequence>
<reference evidence="1" key="1">
    <citation type="submission" date="2022-08" db="EMBL/GenBank/DDBJ databases">
        <title>Genome Sequence of Pycnoporus sanguineus.</title>
        <authorList>
            <person name="Buettner E."/>
        </authorList>
    </citation>
    <scope>NUCLEOTIDE SEQUENCE</scope>
    <source>
        <strain evidence="1">CG-C14</strain>
    </source>
</reference>
<dbReference type="Proteomes" id="UP001144978">
    <property type="component" value="Unassembled WGS sequence"/>
</dbReference>
<gene>
    <name evidence="1" type="ORF">NUW54_g7881</name>
</gene>
<accession>A0ACC1PKH7</accession>
<protein>
    <submittedName>
        <fullName evidence="1">Uncharacterized protein</fullName>
    </submittedName>
</protein>
<comment type="caution">
    <text evidence="1">The sequence shown here is derived from an EMBL/GenBank/DDBJ whole genome shotgun (WGS) entry which is preliminary data.</text>
</comment>
<evidence type="ECO:0000313" key="2">
    <source>
        <dbReference type="Proteomes" id="UP001144978"/>
    </source>
</evidence>
<dbReference type="EMBL" id="JANSHE010002347">
    <property type="protein sequence ID" value="KAJ2992654.1"/>
    <property type="molecule type" value="Genomic_DNA"/>
</dbReference>
<organism evidence="1 2">
    <name type="scientific">Trametes sanguinea</name>
    <dbReference type="NCBI Taxonomy" id="158606"/>
    <lineage>
        <taxon>Eukaryota</taxon>
        <taxon>Fungi</taxon>
        <taxon>Dikarya</taxon>
        <taxon>Basidiomycota</taxon>
        <taxon>Agaricomycotina</taxon>
        <taxon>Agaricomycetes</taxon>
        <taxon>Polyporales</taxon>
        <taxon>Polyporaceae</taxon>
        <taxon>Trametes</taxon>
    </lineage>
</organism>
<name>A0ACC1PKH7_9APHY</name>
<proteinExistence type="predicted"/>